<reference evidence="1" key="1">
    <citation type="journal article" date="2021" name="PeerJ">
        <title>Extensive microbial diversity within the chicken gut microbiome revealed by metagenomics and culture.</title>
        <authorList>
            <person name="Gilroy R."/>
            <person name="Ravi A."/>
            <person name="Getino M."/>
            <person name="Pursley I."/>
            <person name="Horton D.L."/>
            <person name="Alikhan N.F."/>
            <person name="Baker D."/>
            <person name="Gharbi K."/>
            <person name="Hall N."/>
            <person name="Watson M."/>
            <person name="Adriaenssens E.M."/>
            <person name="Foster-Nyarko E."/>
            <person name="Jarju S."/>
            <person name="Secka A."/>
            <person name="Antonio M."/>
            <person name="Oren A."/>
            <person name="Chaudhuri R.R."/>
            <person name="La Ragione R."/>
            <person name="Hildebrand F."/>
            <person name="Pallen M.J."/>
        </authorList>
    </citation>
    <scope>NUCLEOTIDE SEQUENCE</scope>
    <source>
        <strain evidence="1">CHK171-7178</strain>
    </source>
</reference>
<name>A0A921KDS0_SPOPS</name>
<accession>A0A921KDS0</accession>
<dbReference type="AlphaFoldDB" id="A0A921KDS0"/>
<comment type="caution">
    <text evidence="1">The sequence shown here is derived from an EMBL/GenBank/DDBJ whole genome shotgun (WGS) entry which is preliminary data.</text>
</comment>
<evidence type="ECO:0000313" key="1">
    <source>
        <dbReference type="EMBL" id="HJF32457.1"/>
    </source>
</evidence>
<reference evidence="1" key="2">
    <citation type="submission" date="2021-09" db="EMBL/GenBank/DDBJ databases">
        <authorList>
            <person name="Gilroy R."/>
        </authorList>
    </citation>
    <scope>NUCLEOTIDE SEQUENCE</scope>
    <source>
        <strain evidence="1">CHK171-7178</strain>
    </source>
</reference>
<dbReference type="Proteomes" id="UP000698173">
    <property type="component" value="Unassembled WGS sequence"/>
</dbReference>
<gene>
    <name evidence="1" type="ORF">K8V56_11880</name>
</gene>
<evidence type="ECO:0000313" key="2">
    <source>
        <dbReference type="Proteomes" id="UP000698173"/>
    </source>
</evidence>
<proteinExistence type="predicted"/>
<sequence>MKRYWKTISICLVTLIVLGTFYIQSSFARNEHISIEFEKVHGNEDEVKNLILHGDYYADHLYQPLQITNEETIDPYNLSFIQKMSGMGVPYLLEELVEKHKNFMRSKDLTPTQFFEDENLVAYASIKAKNHVHPMKDLTFDIEVLNKKSEEVSSIQLDVPDKENYGWMQVEDVQVIEGELKVITRGSRINSGDELRVYTFDMKEQKLLTDNAIASIPLVKNGWSDLRIINDYNSIQRNKYLLIKIETSEDEMGHSDGETNIVANEFIVYDIENNQFNKIVEPAEILESISGDSAIFNSTIFIPSQSANGLEVNQYDIENEKWDKKLTFDIVDTKNEESPYIKVMNGKLYAIHLTNNGHSIFIGDLKTGESLYEGKLKMKNQGENQKDFRLYFHEIEYVQ</sequence>
<organism evidence="1 2">
    <name type="scientific">Sporosarcina psychrophila</name>
    <name type="common">Bacillus psychrophilus</name>
    <dbReference type="NCBI Taxonomy" id="1476"/>
    <lineage>
        <taxon>Bacteria</taxon>
        <taxon>Bacillati</taxon>
        <taxon>Bacillota</taxon>
        <taxon>Bacilli</taxon>
        <taxon>Bacillales</taxon>
        <taxon>Caryophanaceae</taxon>
        <taxon>Sporosarcina</taxon>
    </lineage>
</organism>
<dbReference type="EMBL" id="DYWT01000195">
    <property type="protein sequence ID" value="HJF32457.1"/>
    <property type="molecule type" value="Genomic_DNA"/>
</dbReference>
<protein>
    <submittedName>
        <fullName evidence="1">Uncharacterized protein</fullName>
    </submittedName>
</protein>